<evidence type="ECO:0000313" key="2">
    <source>
        <dbReference type="Proteomes" id="UP001519460"/>
    </source>
</evidence>
<evidence type="ECO:0000313" key="1">
    <source>
        <dbReference type="EMBL" id="KAK7476795.1"/>
    </source>
</evidence>
<proteinExistence type="predicted"/>
<reference evidence="1 2" key="1">
    <citation type="journal article" date="2023" name="Sci. Data">
        <title>Genome assembly of the Korean intertidal mud-creeper Batillaria attramentaria.</title>
        <authorList>
            <person name="Patra A.K."/>
            <person name="Ho P.T."/>
            <person name="Jun S."/>
            <person name="Lee S.J."/>
            <person name="Kim Y."/>
            <person name="Won Y.J."/>
        </authorList>
    </citation>
    <scope>NUCLEOTIDE SEQUENCE [LARGE SCALE GENOMIC DNA]</scope>
    <source>
        <strain evidence="1">Wonlab-2016</strain>
    </source>
</reference>
<feature type="non-terminal residue" evidence="1">
    <location>
        <position position="75"/>
    </location>
</feature>
<sequence>MATLAAEAGIGVLKAGAQVAGSSLKHLMDDSYRVMVGVDVENWTCYPLTDARVRIHGGRVCIPPLSILPNHHDVM</sequence>
<gene>
    <name evidence="1" type="ORF">BaRGS_00031956</name>
</gene>
<dbReference type="AlphaFoldDB" id="A0ABD0JP33"/>
<dbReference type="EMBL" id="JACVVK020000365">
    <property type="protein sequence ID" value="KAK7476795.1"/>
    <property type="molecule type" value="Genomic_DNA"/>
</dbReference>
<accession>A0ABD0JP33</accession>
<dbReference type="Proteomes" id="UP001519460">
    <property type="component" value="Unassembled WGS sequence"/>
</dbReference>
<comment type="caution">
    <text evidence="1">The sequence shown here is derived from an EMBL/GenBank/DDBJ whole genome shotgun (WGS) entry which is preliminary data.</text>
</comment>
<protein>
    <submittedName>
        <fullName evidence="1">Uncharacterized protein</fullName>
    </submittedName>
</protein>
<keyword evidence="2" id="KW-1185">Reference proteome</keyword>
<name>A0ABD0JP33_9CAEN</name>
<organism evidence="1 2">
    <name type="scientific">Batillaria attramentaria</name>
    <dbReference type="NCBI Taxonomy" id="370345"/>
    <lineage>
        <taxon>Eukaryota</taxon>
        <taxon>Metazoa</taxon>
        <taxon>Spiralia</taxon>
        <taxon>Lophotrochozoa</taxon>
        <taxon>Mollusca</taxon>
        <taxon>Gastropoda</taxon>
        <taxon>Caenogastropoda</taxon>
        <taxon>Sorbeoconcha</taxon>
        <taxon>Cerithioidea</taxon>
        <taxon>Batillariidae</taxon>
        <taxon>Batillaria</taxon>
    </lineage>
</organism>